<feature type="binding site" evidence="7">
    <location>
        <position position="100"/>
    </location>
    <ligand>
        <name>oxalate</name>
        <dbReference type="ChEBI" id="CHEBI:30623"/>
    </ligand>
</feature>
<evidence type="ECO:0000256" key="9">
    <source>
        <dbReference type="PIRSR" id="PIRSR601929-3"/>
    </source>
</evidence>
<comment type="subcellular location">
    <subcellularLocation>
        <location evidence="1 10">Secreted</location>
        <location evidence="1 10">Extracellular space</location>
        <location evidence="1 10">Apoplast</location>
    </subcellularLocation>
</comment>
<comment type="caution">
    <text evidence="12">The sequence shown here is derived from an EMBL/GenBank/DDBJ whole genome shotgun (WGS) entry which is preliminary data.</text>
</comment>
<keyword evidence="5 7" id="KW-0479">Metal-binding</keyword>
<feature type="domain" description="Cupin type-1" evidence="11">
    <location>
        <begin position="65"/>
        <end position="194"/>
    </location>
</feature>
<dbReference type="SUPFAM" id="SSF51182">
    <property type="entry name" value="RmlC-like cupins"/>
    <property type="match status" value="1"/>
</dbReference>
<evidence type="ECO:0000313" key="13">
    <source>
        <dbReference type="Proteomes" id="UP000653305"/>
    </source>
</evidence>
<evidence type="ECO:0000256" key="3">
    <source>
        <dbReference type="ARBA" id="ARBA00022523"/>
    </source>
</evidence>
<dbReference type="GO" id="GO:0030145">
    <property type="term" value="F:manganese ion binding"/>
    <property type="evidence" value="ECO:0007669"/>
    <property type="project" value="UniProtKB-UniRule"/>
</dbReference>
<proteinExistence type="inferred from homology"/>
<reference evidence="12" key="1">
    <citation type="submission" date="2020-07" db="EMBL/GenBank/DDBJ databases">
        <title>Ethylene signaling mediates host invasion by parasitic plants.</title>
        <authorList>
            <person name="Yoshida S."/>
        </authorList>
    </citation>
    <scope>NUCLEOTIDE SEQUENCE</scope>
    <source>
        <strain evidence="12">Okayama</strain>
    </source>
</reference>
<dbReference type="InterPro" id="IPR006045">
    <property type="entry name" value="Cupin_1"/>
</dbReference>
<evidence type="ECO:0000256" key="1">
    <source>
        <dbReference type="ARBA" id="ARBA00004271"/>
    </source>
</evidence>
<evidence type="ECO:0000256" key="8">
    <source>
        <dbReference type="PIRSR" id="PIRSR601929-2"/>
    </source>
</evidence>
<keyword evidence="9" id="KW-1015">Disulfide bond</keyword>
<comment type="similarity">
    <text evidence="2 10">Belongs to the germin family.</text>
</comment>
<evidence type="ECO:0000256" key="10">
    <source>
        <dbReference type="RuleBase" id="RU366015"/>
    </source>
</evidence>
<name>A0A830B4Q2_9LAMI</name>
<evidence type="ECO:0000259" key="11">
    <source>
        <dbReference type="SMART" id="SM00835"/>
    </source>
</evidence>
<evidence type="ECO:0000313" key="12">
    <source>
        <dbReference type="EMBL" id="GFP79968.1"/>
    </source>
</evidence>
<dbReference type="PRINTS" id="PR00325">
    <property type="entry name" value="GERMIN"/>
</dbReference>
<keyword evidence="13" id="KW-1185">Reference proteome</keyword>
<feature type="binding site" evidence="8">
    <location>
        <position position="140"/>
    </location>
    <ligand>
        <name>Mn(2+)</name>
        <dbReference type="ChEBI" id="CHEBI:29035"/>
    </ligand>
</feature>
<dbReference type="Gene3D" id="2.60.120.10">
    <property type="entry name" value="Jelly Rolls"/>
    <property type="match status" value="2"/>
</dbReference>
<evidence type="ECO:0000256" key="7">
    <source>
        <dbReference type="PIRSR" id="PIRSR601929-1"/>
    </source>
</evidence>
<feature type="chain" id="PRO_5033098604" description="Germin-like protein" evidence="10">
    <location>
        <begin position="27"/>
        <end position="201"/>
    </location>
</feature>
<dbReference type="CDD" id="cd02241">
    <property type="entry name" value="cupin_OxOx"/>
    <property type="match status" value="1"/>
</dbReference>
<protein>
    <recommendedName>
        <fullName evidence="10">Germin-like protein</fullName>
    </recommendedName>
</protein>
<organism evidence="12 13">
    <name type="scientific">Phtheirospermum japonicum</name>
    <dbReference type="NCBI Taxonomy" id="374723"/>
    <lineage>
        <taxon>Eukaryota</taxon>
        <taxon>Viridiplantae</taxon>
        <taxon>Streptophyta</taxon>
        <taxon>Embryophyta</taxon>
        <taxon>Tracheophyta</taxon>
        <taxon>Spermatophyta</taxon>
        <taxon>Magnoliopsida</taxon>
        <taxon>eudicotyledons</taxon>
        <taxon>Gunneridae</taxon>
        <taxon>Pentapetalae</taxon>
        <taxon>asterids</taxon>
        <taxon>lamiids</taxon>
        <taxon>Lamiales</taxon>
        <taxon>Orobanchaceae</taxon>
        <taxon>Orobanchaceae incertae sedis</taxon>
        <taxon>Phtheirospermum</taxon>
    </lineage>
</organism>
<dbReference type="SMART" id="SM00835">
    <property type="entry name" value="Cupin_1"/>
    <property type="match status" value="1"/>
</dbReference>
<dbReference type="OrthoDB" id="1921208at2759"/>
<dbReference type="AlphaFoldDB" id="A0A830B4Q2"/>
<evidence type="ECO:0000256" key="5">
    <source>
        <dbReference type="ARBA" id="ARBA00022723"/>
    </source>
</evidence>
<dbReference type="InterPro" id="IPR014710">
    <property type="entry name" value="RmlC-like_jellyroll"/>
</dbReference>
<feature type="disulfide bond" evidence="9">
    <location>
        <begin position="36"/>
        <end position="51"/>
    </location>
</feature>
<evidence type="ECO:0000256" key="2">
    <source>
        <dbReference type="ARBA" id="ARBA00007456"/>
    </source>
</evidence>
<dbReference type="PANTHER" id="PTHR31238">
    <property type="entry name" value="GERMIN-LIKE PROTEIN SUBFAMILY 3 MEMBER 3"/>
    <property type="match status" value="1"/>
</dbReference>
<dbReference type="Pfam" id="PF00190">
    <property type="entry name" value="Cupin_1"/>
    <property type="match status" value="1"/>
</dbReference>
<feature type="signal peptide" evidence="10">
    <location>
        <begin position="1"/>
        <end position="26"/>
    </location>
</feature>
<gene>
    <name evidence="12" type="ORF">PHJA_000140200</name>
</gene>
<dbReference type="Proteomes" id="UP000653305">
    <property type="component" value="Unassembled WGS sequence"/>
</dbReference>
<evidence type="ECO:0000256" key="4">
    <source>
        <dbReference type="ARBA" id="ARBA00022525"/>
    </source>
</evidence>
<dbReference type="InterPro" id="IPR011051">
    <property type="entry name" value="RmlC_Cupin_sf"/>
</dbReference>
<accession>A0A830B4Q2</accession>
<dbReference type="EMBL" id="BMAC01000014">
    <property type="protein sequence ID" value="GFP79968.1"/>
    <property type="molecule type" value="Genomic_DNA"/>
</dbReference>
<keyword evidence="4 10" id="KW-0964">Secreted</keyword>
<dbReference type="GO" id="GO:0048046">
    <property type="term" value="C:apoplast"/>
    <property type="evidence" value="ECO:0007669"/>
    <property type="project" value="UniProtKB-SubCell"/>
</dbReference>
<dbReference type="InterPro" id="IPR001929">
    <property type="entry name" value="Germin"/>
</dbReference>
<keyword evidence="3 10" id="KW-0052">Apoplast</keyword>
<keyword evidence="10" id="KW-0732">Signal</keyword>
<keyword evidence="6 7" id="KW-0464">Manganese</keyword>
<evidence type="ECO:0000256" key="6">
    <source>
        <dbReference type="ARBA" id="ARBA00023211"/>
    </source>
</evidence>
<sequence length="201" mass="21710">MASKTCQSILILLSTLIFLSQTPSHSADPDPLQDFCIADLKRTRLLDGFPCKLASKVTSDDFFYSGLRRKGNTSNSLASSVTPGNVLSFPGLNTLGISMNRVDLDIGGKVLVGLITTRNELYMKNLTAGEMFVAPRGLLHFQLNVGPKKALIITAFNSQLPGSVVVSTSLFGSKPSVPDDVLTKAFRVEKSVVDEIKSKFI</sequence>